<gene>
    <name evidence="2" type="ORF">QNI16_18900</name>
</gene>
<dbReference type="SUPFAM" id="SSF54427">
    <property type="entry name" value="NTF2-like"/>
    <property type="match status" value="1"/>
</dbReference>
<dbReference type="Proteomes" id="UP001241110">
    <property type="component" value="Unassembled WGS sequence"/>
</dbReference>
<name>A0AAE3QNY0_9BACT</name>
<evidence type="ECO:0000259" key="1">
    <source>
        <dbReference type="Pfam" id="PF12680"/>
    </source>
</evidence>
<proteinExistence type="predicted"/>
<dbReference type="EMBL" id="JASJOS010000008">
    <property type="protein sequence ID" value="MDJ1482580.1"/>
    <property type="molecule type" value="Genomic_DNA"/>
</dbReference>
<protein>
    <submittedName>
        <fullName evidence="2">Nuclear transport factor 2 family protein</fullName>
    </submittedName>
</protein>
<evidence type="ECO:0000313" key="2">
    <source>
        <dbReference type="EMBL" id="MDJ1482580.1"/>
    </source>
</evidence>
<dbReference type="AlphaFoldDB" id="A0AAE3QNY0"/>
<accession>A0AAE3QNY0</accession>
<sequence length="135" mass="15744">MAIEHTQQLVQDFLANLTNRNLDKLTLLFAEKLDWYIPGNETLAPWTGRRQTREDVKSFYELLWSQTEPLAVHMDLLLVEDNQAVITGEFSTRMLATDQIVHSLFCIRLSIKDDQIVWYRLLEDSYAVSQALQKT</sequence>
<dbReference type="RefSeq" id="WP_313981841.1">
    <property type="nucleotide sequence ID" value="NZ_JASJOS010000008.1"/>
</dbReference>
<organism evidence="2 3">
    <name type="scientific">Xanthocytophaga flava</name>
    <dbReference type="NCBI Taxonomy" id="3048013"/>
    <lineage>
        <taxon>Bacteria</taxon>
        <taxon>Pseudomonadati</taxon>
        <taxon>Bacteroidota</taxon>
        <taxon>Cytophagia</taxon>
        <taxon>Cytophagales</taxon>
        <taxon>Rhodocytophagaceae</taxon>
        <taxon>Xanthocytophaga</taxon>
    </lineage>
</organism>
<dbReference type="Pfam" id="PF12680">
    <property type="entry name" value="SnoaL_2"/>
    <property type="match status" value="1"/>
</dbReference>
<comment type="caution">
    <text evidence="2">The sequence shown here is derived from an EMBL/GenBank/DDBJ whole genome shotgun (WGS) entry which is preliminary data.</text>
</comment>
<feature type="domain" description="SnoaL-like" evidence="1">
    <location>
        <begin position="10"/>
        <end position="117"/>
    </location>
</feature>
<dbReference type="InterPro" id="IPR037401">
    <property type="entry name" value="SnoaL-like"/>
</dbReference>
<dbReference type="InterPro" id="IPR032710">
    <property type="entry name" value="NTF2-like_dom_sf"/>
</dbReference>
<reference evidence="2" key="1">
    <citation type="submission" date="2023-05" db="EMBL/GenBank/DDBJ databases">
        <authorList>
            <person name="Zhang X."/>
        </authorList>
    </citation>
    <scope>NUCLEOTIDE SEQUENCE</scope>
    <source>
        <strain evidence="2">YF14B1</strain>
    </source>
</reference>
<evidence type="ECO:0000313" key="3">
    <source>
        <dbReference type="Proteomes" id="UP001241110"/>
    </source>
</evidence>
<dbReference type="Gene3D" id="3.10.450.50">
    <property type="match status" value="1"/>
</dbReference>